<evidence type="ECO:0000313" key="8">
    <source>
        <dbReference type="Proteomes" id="UP000719766"/>
    </source>
</evidence>
<dbReference type="AlphaFoldDB" id="A0A9P7DH26"/>
<dbReference type="SFLD" id="SFLDG01020">
    <property type="entry name" value="Terpene_Cyclase_Like_2"/>
    <property type="match status" value="1"/>
</dbReference>
<dbReference type="OrthoDB" id="6486656at2759"/>
<comment type="caution">
    <text evidence="7">The sequence shown here is derived from an EMBL/GenBank/DDBJ whole genome shotgun (WGS) entry which is preliminary data.</text>
</comment>
<evidence type="ECO:0000313" key="7">
    <source>
        <dbReference type="EMBL" id="KAG1793994.1"/>
    </source>
</evidence>
<dbReference type="EC" id="4.2.3.-" evidence="6"/>
<dbReference type="PANTHER" id="PTHR35201:SF4">
    <property type="entry name" value="BETA-PINACENE SYNTHASE-RELATED"/>
    <property type="match status" value="1"/>
</dbReference>
<reference evidence="7" key="1">
    <citation type="journal article" date="2020" name="New Phytol.">
        <title>Comparative genomics reveals dynamic genome evolution in host specialist ectomycorrhizal fungi.</title>
        <authorList>
            <person name="Lofgren L.A."/>
            <person name="Nguyen N.H."/>
            <person name="Vilgalys R."/>
            <person name="Ruytinx J."/>
            <person name="Liao H.L."/>
            <person name="Branco S."/>
            <person name="Kuo A."/>
            <person name="LaButti K."/>
            <person name="Lipzen A."/>
            <person name="Andreopoulos W."/>
            <person name="Pangilinan J."/>
            <person name="Riley R."/>
            <person name="Hundley H."/>
            <person name="Na H."/>
            <person name="Barry K."/>
            <person name="Grigoriev I.V."/>
            <person name="Stajich J.E."/>
            <person name="Kennedy P.G."/>
        </authorList>
    </citation>
    <scope>NUCLEOTIDE SEQUENCE</scope>
    <source>
        <strain evidence="7">S12</strain>
    </source>
</reference>
<evidence type="ECO:0000256" key="5">
    <source>
        <dbReference type="ARBA" id="ARBA00023239"/>
    </source>
</evidence>
<keyword evidence="3 6" id="KW-0479">Metal-binding</keyword>
<keyword evidence="5 6" id="KW-0456">Lyase</keyword>
<comment type="similarity">
    <text evidence="2 6">Belongs to the terpene synthase family.</text>
</comment>
<protein>
    <recommendedName>
        <fullName evidence="6">Terpene synthase</fullName>
        <ecNumber evidence="6">4.2.3.-</ecNumber>
    </recommendedName>
</protein>
<dbReference type="EMBL" id="JABBWE010000028">
    <property type="protein sequence ID" value="KAG1793994.1"/>
    <property type="molecule type" value="Genomic_DNA"/>
</dbReference>
<name>A0A9P7DH26_9AGAM</name>
<organism evidence="7 8">
    <name type="scientific">Suillus plorans</name>
    <dbReference type="NCBI Taxonomy" id="116603"/>
    <lineage>
        <taxon>Eukaryota</taxon>
        <taxon>Fungi</taxon>
        <taxon>Dikarya</taxon>
        <taxon>Basidiomycota</taxon>
        <taxon>Agaricomycotina</taxon>
        <taxon>Agaricomycetes</taxon>
        <taxon>Agaricomycetidae</taxon>
        <taxon>Boletales</taxon>
        <taxon>Suillineae</taxon>
        <taxon>Suillaceae</taxon>
        <taxon>Suillus</taxon>
    </lineage>
</organism>
<dbReference type="GeneID" id="64592932"/>
<dbReference type="SUPFAM" id="SSF48576">
    <property type="entry name" value="Terpenoid synthases"/>
    <property type="match status" value="1"/>
</dbReference>
<evidence type="ECO:0000256" key="1">
    <source>
        <dbReference type="ARBA" id="ARBA00001946"/>
    </source>
</evidence>
<dbReference type="Proteomes" id="UP000719766">
    <property type="component" value="Unassembled WGS sequence"/>
</dbReference>
<accession>A0A9P7DH26</accession>
<gene>
    <name evidence="7" type="ORF">HD556DRAFT_1270696</name>
</gene>
<keyword evidence="4 6" id="KW-0460">Magnesium</keyword>
<sequence length="347" mass="40154">MDTRPKTIYLPDTMVNWPWPRTINPHYEDVKAEADASFRDFKALSLKSQEAFDKCDFALLTALLYPKAPREHFRIACDLINFFFIYDEYTDFKNEALAKEMADIVVDALQNPHKKRPEDECILGEIARQFWARAIKSASLSSQRRFLEISSAYFYSMIDEALDRGQDHWRSLDDYLKLRRKTIGVQPTFLILQMGINLPDEVLNHPVIMDLAECITDLALIDNDMFSYNKEQAVRDEGHNIISVIMFDLGLDVSGAMAWAAHYHTEVQKRFIDGLAKVPSWGPSVDVLVKEYLDRTAIWVRGNQSWCHESLRYLGTMSPDIRKTRLVPLLPRPDRKVMYDVGYLATC</sequence>
<evidence type="ECO:0000256" key="4">
    <source>
        <dbReference type="ARBA" id="ARBA00022842"/>
    </source>
</evidence>
<dbReference type="Gene3D" id="1.10.600.10">
    <property type="entry name" value="Farnesyl Diphosphate Synthase"/>
    <property type="match status" value="1"/>
</dbReference>
<dbReference type="Pfam" id="PF19086">
    <property type="entry name" value="Terpene_syn_C_2"/>
    <property type="match status" value="1"/>
</dbReference>
<dbReference type="GO" id="GO:0008299">
    <property type="term" value="P:isoprenoid biosynthetic process"/>
    <property type="evidence" value="ECO:0007669"/>
    <property type="project" value="UniProtKB-ARBA"/>
</dbReference>
<dbReference type="GO" id="GO:0046872">
    <property type="term" value="F:metal ion binding"/>
    <property type="evidence" value="ECO:0007669"/>
    <property type="project" value="UniProtKB-KW"/>
</dbReference>
<dbReference type="InterPro" id="IPR008949">
    <property type="entry name" value="Isoprenoid_synthase_dom_sf"/>
</dbReference>
<proteinExistence type="inferred from homology"/>
<dbReference type="PANTHER" id="PTHR35201">
    <property type="entry name" value="TERPENE SYNTHASE"/>
    <property type="match status" value="1"/>
</dbReference>
<evidence type="ECO:0000256" key="3">
    <source>
        <dbReference type="ARBA" id="ARBA00022723"/>
    </source>
</evidence>
<evidence type="ECO:0000256" key="2">
    <source>
        <dbReference type="ARBA" id="ARBA00006333"/>
    </source>
</evidence>
<dbReference type="SFLD" id="SFLDS00005">
    <property type="entry name" value="Isoprenoid_Synthase_Type_I"/>
    <property type="match status" value="1"/>
</dbReference>
<keyword evidence="8" id="KW-1185">Reference proteome</keyword>
<evidence type="ECO:0000256" key="6">
    <source>
        <dbReference type="RuleBase" id="RU366034"/>
    </source>
</evidence>
<dbReference type="InterPro" id="IPR034686">
    <property type="entry name" value="Terpene_cyclase-like_2"/>
</dbReference>
<dbReference type="RefSeq" id="XP_041160299.1">
    <property type="nucleotide sequence ID" value="XM_041299168.1"/>
</dbReference>
<dbReference type="GO" id="GO:0010333">
    <property type="term" value="F:terpene synthase activity"/>
    <property type="evidence" value="ECO:0007669"/>
    <property type="project" value="InterPro"/>
</dbReference>
<comment type="cofactor">
    <cofactor evidence="1 6">
        <name>Mg(2+)</name>
        <dbReference type="ChEBI" id="CHEBI:18420"/>
    </cofactor>
</comment>